<dbReference type="OrthoDB" id="9791837at2"/>
<dbReference type="Gene3D" id="3.40.50.150">
    <property type="entry name" value="Vaccinia Virus protein VP39"/>
    <property type="match status" value="1"/>
</dbReference>
<dbReference type="GO" id="GO:1901052">
    <property type="term" value="P:sarcosine metabolic process"/>
    <property type="evidence" value="ECO:0007669"/>
    <property type="project" value="TreeGrafter"/>
</dbReference>
<dbReference type="PANTHER" id="PTHR16458">
    <property type="entry name" value="GLYCINE N-METHYLTRANSFERASE"/>
    <property type="match status" value="1"/>
</dbReference>
<dbReference type="GO" id="GO:0042802">
    <property type="term" value="F:identical protein binding"/>
    <property type="evidence" value="ECO:0007669"/>
    <property type="project" value="TreeGrafter"/>
</dbReference>
<dbReference type="SUPFAM" id="SSF53335">
    <property type="entry name" value="S-adenosyl-L-methionine-dependent methyltransferases"/>
    <property type="match status" value="1"/>
</dbReference>
<keyword evidence="2 5" id="KW-0808">Transferase</keyword>
<dbReference type="GO" id="GO:0051289">
    <property type="term" value="P:protein homotetramerization"/>
    <property type="evidence" value="ECO:0007669"/>
    <property type="project" value="TreeGrafter"/>
</dbReference>
<dbReference type="KEGG" id="ccl:Clocl_0590"/>
<evidence type="ECO:0000313" key="6">
    <source>
        <dbReference type="Proteomes" id="UP000005435"/>
    </source>
</evidence>
<dbReference type="PANTHER" id="PTHR16458:SF2">
    <property type="entry name" value="GLYCINE N-METHYLTRANSFERASE"/>
    <property type="match status" value="1"/>
</dbReference>
<dbReference type="GO" id="GO:0016594">
    <property type="term" value="F:glycine binding"/>
    <property type="evidence" value="ECO:0007669"/>
    <property type="project" value="TreeGrafter"/>
</dbReference>
<keyword evidence="1 5" id="KW-0489">Methyltransferase</keyword>
<gene>
    <name evidence="5" type="ordered locus">Clocl_0590</name>
</gene>
<dbReference type="GO" id="GO:1904047">
    <property type="term" value="F:S-adenosyl-L-methionine binding"/>
    <property type="evidence" value="ECO:0007669"/>
    <property type="project" value="TreeGrafter"/>
</dbReference>
<sequence>MSFYNEISKYYDKIFPAGEEQLNFIKEAAGKKEARILDIACGSGTYSVALAKEGYKVTAVDIEEEMIRKLRDKADREKVDVEAFVCSMTELEEKLTEKYQVVFCIGNSLVHLKNHEEIEDALRQMYNLTADDGIVIIQIMNYDRIIKFGLKELPTIINQEDGIEFIRKYDYKPELKKIDFNTTLIVKDGNNVKTFNNTVELLPLLSNELADIVEKAGFKRYECYGDFKASPYKEDSYMLVLKAYR</sequence>
<dbReference type="GO" id="GO:0005829">
    <property type="term" value="C:cytosol"/>
    <property type="evidence" value="ECO:0007669"/>
    <property type="project" value="TreeGrafter"/>
</dbReference>
<dbReference type="RefSeq" id="WP_014253931.1">
    <property type="nucleotide sequence ID" value="NC_016627.1"/>
</dbReference>
<dbReference type="Pfam" id="PF13649">
    <property type="entry name" value="Methyltransf_25"/>
    <property type="match status" value="1"/>
</dbReference>
<proteinExistence type="predicted"/>
<dbReference type="GO" id="GO:0006111">
    <property type="term" value="P:regulation of gluconeogenesis"/>
    <property type="evidence" value="ECO:0007669"/>
    <property type="project" value="TreeGrafter"/>
</dbReference>
<dbReference type="GO" id="GO:0032259">
    <property type="term" value="P:methylation"/>
    <property type="evidence" value="ECO:0007669"/>
    <property type="project" value="UniProtKB-KW"/>
</dbReference>
<keyword evidence="6" id="KW-1185">Reference proteome</keyword>
<evidence type="ECO:0000256" key="2">
    <source>
        <dbReference type="ARBA" id="ARBA00022679"/>
    </source>
</evidence>
<evidence type="ECO:0000256" key="1">
    <source>
        <dbReference type="ARBA" id="ARBA00022603"/>
    </source>
</evidence>
<dbReference type="EMBL" id="CP003065">
    <property type="protein sequence ID" value="AEV67300.1"/>
    <property type="molecule type" value="Genomic_DNA"/>
</dbReference>
<dbReference type="InterPro" id="IPR041698">
    <property type="entry name" value="Methyltransf_25"/>
</dbReference>
<dbReference type="GO" id="GO:0017174">
    <property type="term" value="F:glycine N-methyltransferase activity"/>
    <property type="evidence" value="ECO:0007669"/>
    <property type="project" value="InterPro"/>
</dbReference>
<dbReference type="CDD" id="cd02440">
    <property type="entry name" value="AdoMet_MTases"/>
    <property type="match status" value="1"/>
</dbReference>
<dbReference type="HOGENOM" id="CLU_069129_8_2_9"/>
<evidence type="ECO:0000313" key="5">
    <source>
        <dbReference type="EMBL" id="AEV67300.1"/>
    </source>
</evidence>
<evidence type="ECO:0000259" key="4">
    <source>
        <dbReference type="Pfam" id="PF13649"/>
    </source>
</evidence>
<organism evidence="5 6">
    <name type="scientific">Acetivibrio clariflavus (strain DSM 19732 / NBRC 101661 / EBR45)</name>
    <name type="common">Clostridium clariflavum</name>
    <dbReference type="NCBI Taxonomy" id="720554"/>
    <lineage>
        <taxon>Bacteria</taxon>
        <taxon>Bacillati</taxon>
        <taxon>Bacillota</taxon>
        <taxon>Clostridia</taxon>
        <taxon>Eubacteriales</taxon>
        <taxon>Oscillospiraceae</taxon>
        <taxon>Acetivibrio</taxon>
    </lineage>
</organism>
<reference evidence="6" key="1">
    <citation type="submission" date="2011-12" db="EMBL/GenBank/DDBJ databases">
        <title>Complete sequence of Clostridium clariflavum DSM 19732.</title>
        <authorList>
            <consortium name="US DOE Joint Genome Institute"/>
            <person name="Lucas S."/>
            <person name="Han J."/>
            <person name="Lapidus A."/>
            <person name="Cheng J.-F."/>
            <person name="Goodwin L."/>
            <person name="Pitluck S."/>
            <person name="Peters L."/>
            <person name="Teshima H."/>
            <person name="Detter J.C."/>
            <person name="Han C."/>
            <person name="Tapia R."/>
            <person name="Land M."/>
            <person name="Hauser L."/>
            <person name="Kyrpides N."/>
            <person name="Ivanova N."/>
            <person name="Pagani I."/>
            <person name="Kitzmiller T."/>
            <person name="Lynd L."/>
            <person name="Izquierdo J."/>
            <person name="Woyke T."/>
        </authorList>
    </citation>
    <scope>NUCLEOTIDE SEQUENCE [LARGE SCALE GENOMIC DNA]</scope>
    <source>
        <strain evidence="6">DSM 19732 / NBRC 101661 / EBR45</strain>
    </source>
</reference>
<name>G8LTV4_ACECE</name>
<dbReference type="InterPro" id="IPR014369">
    <property type="entry name" value="Gly/Sar_N_MeTrfase"/>
</dbReference>
<dbReference type="InterPro" id="IPR029063">
    <property type="entry name" value="SAM-dependent_MTases_sf"/>
</dbReference>
<dbReference type="GO" id="GO:0006730">
    <property type="term" value="P:one-carbon metabolic process"/>
    <property type="evidence" value="ECO:0007669"/>
    <property type="project" value="TreeGrafter"/>
</dbReference>
<reference evidence="5 6" key="2">
    <citation type="journal article" date="2012" name="Stand. Genomic Sci.">
        <title>Complete Genome Sequence of Clostridium clariflavum DSM 19732.</title>
        <authorList>
            <person name="Izquierdo J.A."/>
            <person name="Goodwin L."/>
            <person name="Davenport K.W."/>
            <person name="Teshima H."/>
            <person name="Bruce D."/>
            <person name="Detter C."/>
            <person name="Tapia R."/>
            <person name="Han S."/>
            <person name="Land M."/>
            <person name="Hauser L."/>
            <person name="Jeffries C.D."/>
            <person name="Han J."/>
            <person name="Pitluck S."/>
            <person name="Nolan M."/>
            <person name="Chen A."/>
            <person name="Huntemann M."/>
            <person name="Mavromatis K."/>
            <person name="Mikhailova N."/>
            <person name="Liolios K."/>
            <person name="Woyke T."/>
            <person name="Lynd L.R."/>
        </authorList>
    </citation>
    <scope>NUCLEOTIDE SEQUENCE [LARGE SCALE GENOMIC DNA]</scope>
    <source>
        <strain evidence="6">DSM 19732 / NBRC 101661 / EBR45</strain>
    </source>
</reference>
<evidence type="ECO:0000256" key="3">
    <source>
        <dbReference type="ARBA" id="ARBA00022691"/>
    </source>
</evidence>
<protein>
    <submittedName>
        <fullName evidence="5">Methyltransferase family protein</fullName>
    </submittedName>
</protein>
<feature type="domain" description="Methyltransferase" evidence="4">
    <location>
        <begin position="36"/>
        <end position="133"/>
    </location>
</feature>
<dbReference type="AlphaFoldDB" id="G8LTV4"/>
<dbReference type="GO" id="GO:0046498">
    <property type="term" value="P:S-adenosylhomocysteine metabolic process"/>
    <property type="evidence" value="ECO:0007669"/>
    <property type="project" value="TreeGrafter"/>
</dbReference>
<dbReference type="STRING" id="720554.Clocl_0590"/>
<keyword evidence="3" id="KW-0949">S-adenosyl-L-methionine</keyword>
<dbReference type="Proteomes" id="UP000005435">
    <property type="component" value="Chromosome"/>
</dbReference>
<dbReference type="Gene3D" id="2.20.25.110">
    <property type="entry name" value="S-adenosyl-L-methionine-dependent methyltransferases"/>
    <property type="match status" value="1"/>
</dbReference>
<dbReference type="eggNOG" id="COG2226">
    <property type="taxonomic scope" value="Bacteria"/>
</dbReference>
<dbReference type="GO" id="GO:0046500">
    <property type="term" value="P:S-adenosylmethionine metabolic process"/>
    <property type="evidence" value="ECO:0007669"/>
    <property type="project" value="TreeGrafter"/>
</dbReference>
<accession>G8LTV4</accession>